<evidence type="ECO:0000256" key="4">
    <source>
        <dbReference type="ARBA" id="ARBA00022840"/>
    </source>
</evidence>
<dbReference type="PANTHER" id="PTHR47973">
    <property type="entry name" value="CYSTEINE-RICH RECEPTOR-LIKE PROTEIN KINASE 3"/>
    <property type="match status" value="1"/>
</dbReference>
<dbReference type="OMA" id="NEICTED"/>
<reference evidence="8 9" key="1">
    <citation type="journal article" date="2016" name="Sci. Rep.">
        <title>The genome sequence of the outbreeding globe artichoke constructed de novo incorporating a phase-aware low-pass sequencing strategy of F1 progeny.</title>
        <authorList>
            <person name="Scaglione D."/>
            <person name="Reyes-Chin-Wo S."/>
            <person name="Acquadro A."/>
            <person name="Froenicke L."/>
            <person name="Portis E."/>
            <person name="Beitel C."/>
            <person name="Tirone M."/>
            <person name="Mauro R."/>
            <person name="Lo Monaco A."/>
            <person name="Mauromicale G."/>
            <person name="Faccioli P."/>
            <person name="Cattivelli L."/>
            <person name="Rieseberg L."/>
            <person name="Michelmore R."/>
            <person name="Lanteri S."/>
        </authorList>
    </citation>
    <scope>NUCLEOTIDE SEQUENCE [LARGE SCALE GENOMIC DNA]</scope>
    <source>
        <strain evidence="8">2C</strain>
    </source>
</reference>
<dbReference type="PROSITE" id="PS00108">
    <property type="entry name" value="PROTEIN_KINASE_ST"/>
    <property type="match status" value="1"/>
</dbReference>
<comment type="caution">
    <text evidence="8">The sequence shown here is derived from an EMBL/GenBank/DDBJ whole genome shotgun (WGS) entry which is preliminary data.</text>
</comment>
<evidence type="ECO:0000259" key="7">
    <source>
        <dbReference type="PROSITE" id="PS50011"/>
    </source>
</evidence>
<dbReference type="EMBL" id="LEKV01004585">
    <property type="protein sequence ID" value="KVH93925.1"/>
    <property type="molecule type" value="Genomic_DNA"/>
</dbReference>
<comment type="similarity">
    <text evidence="6">Belongs to the protein kinase superfamily.</text>
</comment>
<evidence type="ECO:0000256" key="1">
    <source>
        <dbReference type="ARBA" id="ARBA00022679"/>
    </source>
</evidence>
<dbReference type="Gramene" id="KVH93925">
    <property type="protein sequence ID" value="KVH93925"/>
    <property type="gene ID" value="Ccrd_004020"/>
</dbReference>
<dbReference type="Gene3D" id="1.10.510.10">
    <property type="entry name" value="Transferase(Phosphotransferase) domain 1"/>
    <property type="match status" value="1"/>
</dbReference>
<dbReference type="SMART" id="SM00220">
    <property type="entry name" value="S_TKc"/>
    <property type="match status" value="1"/>
</dbReference>
<sequence length="373" mass="41791">MKFHFPCSECFCSTSEDKVVHKNGKDENSEKEQKALRNLGEERAKNFRLFSYPELKVASDGFSSKNKVGEGGFGSVYKGRLRDGTIVAIKVLSVELESMRGEREFISEIAALSDVQHGNLVTLHGCCVEGAKRCLILDYMENNSLAYRFLGSEQNRTRFSWAMRKNVSLGVAKALAYLHEEKNPHIVHRDIKASNVLLDHDFNPKVADFGLSRLFQDGTSHISTRVAGTLGYLSPEYAISGRLTRKSDVYSFGVLLLEIVSGRSVVDFDVEHGEQFLVDKAWDMYNSESLVELVDHLLLEEADDGLRSEAVRFLKVGLLCVQENTKLRPRMSEVIKMLTSENSVDGVTISQPGFVADLMDVKIDDKKKSSQSF</sequence>
<dbReference type="GO" id="GO:0004674">
    <property type="term" value="F:protein serine/threonine kinase activity"/>
    <property type="evidence" value="ECO:0007669"/>
    <property type="project" value="UniProtKB-KW"/>
</dbReference>
<dbReference type="Pfam" id="PF00069">
    <property type="entry name" value="Pkinase"/>
    <property type="match status" value="1"/>
</dbReference>
<dbReference type="CDD" id="cd14066">
    <property type="entry name" value="STKc_IRAK"/>
    <property type="match status" value="1"/>
</dbReference>
<dbReference type="InterPro" id="IPR017441">
    <property type="entry name" value="Protein_kinase_ATP_BS"/>
</dbReference>
<dbReference type="Gene3D" id="3.30.200.20">
    <property type="entry name" value="Phosphorylase Kinase, domain 1"/>
    <property type="match status" value="1"/>
</dbReference>
<dbReference type="Proteomes" id="UP000243975">
    <property type="component" value="Unassembled WGS sequence"/>
</dbReference>
<dbReference type="InterPro" id="IPR011009">
    <property type="entry name" value="Kinase-like_dom_sf"/>
</dbReference>
<dbReference type="InterPro" id="IPR000719">
    <property type="entry name" value="Prot_kinase_dom"/>
</dbReference>
<dbReference type="GO" id="GO:0005524">
    <property type="term" value="F:ATP binding"/>
    <property type="evidence" value="ECO:0007669"/>
    <property type="project" value="UniProtKB-UniRule"/>
</dbReference>
<protein>
    <submittedName>
        <fullName evidence="8">Concanavalin A-like lectin/glucanase, subgroup</fullName>
    </submittedName>
</protein>
<dbReference type="STRING" id="59895.A0A118JWC0"/>
<dbReference type="InterPro" id="IPR008271">
    <property type="entry name" value="Ser/Thr_kinase_AS"/>
</dbReference>
<dbReference type="FunFam" id="1.10.510.10:FF:000336">
    <property type="entry name" value="Cysteine-rich receptor-like protein kinase 2"/>
    <property type="match status" value="1"/>
</dbReference>
<evidence type="ECO:0000256" key="3">
    <source>
        <dbReference type="ARBA" id="ARBA00022777"/>
    </source>
</evidence>
<dbReference type="InterPro" id="IPR052059">
    <property type="entry name" value="CR_Ser/Thr_kinase"/>
</dbReference>
<keyword evidence="1" id="KW-0808">Transferase</keyword>
<keyword evidence="6" id="KW-0723">Serine/threonine-protein kinase</keyword>
<keyword evidence="4 5" id="KW-0067">ATP-binding</keyword>
<proteinExistence type="inferred from homology"/>
<dbReference type="FunFam" id="3.30.200.20:FF:000162">
    <property type="entry name" value="Adenine nucleotide alpha hydrolase-like domain kinase"/>
    <property type="match status" value="1"/>
</dbReference>
<feature type="domain" description="Protein kinase" evidence="7">
    <location>
        <begin position="62"/>
        <end position="354"/>
    </location>
</feature>
<keyword evidence="3" id="KW-0418">Kinase</keyword>
<evidence type="ECO:0000313" key="8">
    <source>
        <dbReference type="EMBL" id="KVH93925.1"/>
    </source>
</evidence>
<evidence type="ECO:0000256" key="2">
    <source>
        <dbReference type="ARBA" id="ARBA00022741"/>
    </source>
</evidence>
<keyword evidence="9" id="KW-1185">Reference proteome</keyword>
<evidence type="ECO:0000313" key="9">
    <source>
        <dbReference type="Proteomes" id="UP000243975"/>
    </source>
</evidence>
<gene>
    <name evidence="8" type="ORF">Ccrd_004020</name>
</gene>
<keyword evidence="2 5" id="KW-0547">Nucleotide-binding</keyword>
<dbReference type="PROSITE" id="PS50011">
    <property type="entry name" value="PROTEIN_KINASE_DOM"/>
    <property type="match status" value="1"/>
</dbReference>
<dbReference type="SUPFAM" id="SSF56112">
    <property type="entry name" value="Protein kinase-like (PK-like)"/>
    <property type="match status" value="1"/>
</dbReference>
<evidence type="ECO:0000256" key="6">
    <source>
        <dbReference type="RuleBase" id="RU000304"/>
    </source>
</evidence>
<dbReference type="PROSITE" id="PS00107">
    <property type="entry name" value="PROTEIN_KINASE_ATP"/>
    <property type="match status" value="1"/>
</dbReference>
<dbReference type="AlphaFoldDB" id="A0A118JWC0"/>
<evidence type="ECO:0000256" key="5">
    <source>
        <dbReference type="PROSITE-ProRule" id="PRU10141"/>
    </source>
</evidence>
<accession>A0A118JWC0</accession>
<organism evidence="8 9">
    <name type="scientific">Cynara cardunculus var. scolymus</name>
    <name type="common">Globe artichoke</name>
    <name type="synonym">Cynara scolymus</name>
    <dbReference type="NCBI Taxonomy" id="59895"/>
    <lineage>
        <taxon>Eukaryota</taxon>
        <taxon>Viridiplantae</taxon>
        <taxon>Streptophyta</taxon>
        <taxon>Embryophyta</taxon>
        <taxon>Tracheophyta</taxon>
        <taxon>Spermatophyta</taxon>
        <taxon>Magnoliopsida</taxon>
        <taxon>eudicotyledons</taxon>
        <taxon>Gunneridae</taxon>
        <taxon>Pentapetalae</taxon>
        <taxon>asterids</taxon>
        <taxon>campanulids</taxon>
        <taxon>Asterales</taxon>
        <taxon>Asteraceae</taxon>
        <taxon>Carduoideae</taxon>
        <taxon>Cardueae</taxon>
        <taxon>Carduinae</taxon>
        <taxon>Cynara</taxon>
    </lineage>
</organism>
<name>A0A118JWC0_CYNCS</name>
<feature type="binding site" evidence="5">
    <location>
        <position position="90"/>
    </location>
    <ligand>
        <name>ATP</name>
        <dbReference type="ChEBI" id="CHEBI:30616"/>
    </ligand>
</feature>